<reference evidence="7" key="2">
    <citation type="submission" date="2020-04" db="EMBL/GenBank/DDBJ databases">
        <authorList>
            <consortium name="NCBI Genome Project"/>
        </authorList>
    </citation>
    <scope>NUCLEOTIDE SEQUENCE</scope>
    <source>
        <strain evidence="7">CBS 304.34</strain>
    </source>
</reference>
<dbReference type="InterPro" id="IPR013083">
    <property type="entry name" value="Znf_RING/FYVE/PHD"/>
</dbReference>
<evidence type="ECO:0000313" key="7">
    <source>
        <dbReference type="RefSeq" id="XP_033572410.1"/>
    </source>
</evidence>
<evidence type="ECO:0008006" key="8">
    <source>
        <dbReference type="Google" id="ProtNLM"/>
    </source>
</evidence>
<dbReference type="CDD" id="cd00024">
    <property type="entry name" value="CD_CSD"/>
    <property type="match status" value="1"/>
</dbReference>
<evidence type="ECO:0000313" key="6">
    <source>
        <dbReference type="Proteomes" id="UP000504636"/>
    </source>
</evidence>
<dbReference type="RefSeq" id="XP_033572410.1">
    <property type="nucleotide sequence ID" value="XM_033725902.1"/>
</dbReference>
<dbReference type="PROSITE" id="PS50089">
    <property type="entry name" value="ZF_RING_2"/>
    <property type="match status" value="1"/>
</dbReference>
<protein>
    <recommendedName>
        <fullName evidence="8">RING-type domain-containing protein</fullName>
    </recommendedName>
</protein>
<evidence type="ECO:0000259" key="3">
    <source>
        <dbReference type="PROSITE" id="PS50013"/>
    </source>
</evidence>
<dbReference type="GO" id="GO:0008270">
    <property type="term" value="F:zinc ion binding"/>
    <property type="evidence" value="ECO:0007669"/>
    <property type="project" value="UniProtKB-KW"/>
</dbReference>
<comment type="subunit">
    <text evidence="1">Component of the NuA4 histone acetyltransferase complex.</text>
</comment>
<proteinExistence type="predicted"/>
<evidence type="ECO:0000259" key="4">
    <source>
        <dbReference type="PROSITE" id="PS50089"/>
    </source>
</evidence>
<dbReference type="GO" id="GO:0051603">
    <property type="term" value="P:proteolysis involved in protein catabolic process"/>
    <property type="evidence" value="ECO:0007669"/>
    <property type="project" value="UniProtKB-ARBA"/>
</dbReference>
<sequence length="345" mass="39634">MSQRAVHQAKSDTPKCPHYFEPLRAADLQKDDACAICNTTYFTNNADGNREIPVRLTCGHVYGEACISKWIASNKSCPYRDPLAPIQSQTCSACLRWDRNRGSRSHTVIAVHAHEIFRAFKEKLEERAEDNKKLFGIAAGAKAKLLAEVQRKLKEYDRQFHPPAAFARMMDPMLSAFDRAKVRREFGKGLFKPVPYAGPSKRLTWSVDVIENGDLDSGRAIPWITQCIREWATEMLEEFSHEGHDHIQEGYEIGGSSGDVIWAVRDIVGHRRNGKDTVTYKVRWEGHEHWDEPEEKRWVPEEDFANHAMHRHYDEAHGLPPYRRGVDDGLCKGWFQQRALPEIRL</sequence>
<dbReference type="GO" id="GO:0006338">
    <property type="term" value="P:chromatin remodeling"/>
    <property type="evidence" value="ECO:0007669"/>
    <property type="project" value="UniProtKB-ARBA"/>
</dbReference>
<name>A0A6A6Y9F7_9PEZI</name>
<dbReference type="InterPro" id="IPR000953">
    <property type="entry name" value="Chromo/chromo_shadow_dom"/>
</dbReference>
<dbReference type="InterPro" id="IPR016197">
    <property type="entry name" value="Chromo-like_dom_sf"/>
</dbReference>
<dbReference type="GeneID" id="54466795"/>
<dbReference type="EMBL" id="MU003709">
    <property type="protein sequence ID" value="KAF2805446.1"/>
    <property type="molecule type" value="Genomic_DNA"/>
</dbReference>
<feature type="domain" description="Chromo" evidence="3">
    <location>
        <begin position="262"/>
        <end position="317"/>
    </location>
</feature>
<feature type="domain" description="RING-type" evidence="4">
    <location>
        <begin position="34"/>
        <end position="78"/>
    </location>
</feature>
<dbReference type="InterPro" id="IPR001841">
    <property type="entry name" value="Znf_RING"/>
</dbReference>
<dbReference type="UniPathway" id="UPA00143"/>
<evidence type="ECO:0000256" key="1">
    <source>
        <dbReference type="ARBA" id="ARBA00011353"/>
    </source>
</evidence>
<keyword evidence="6" id="KW-1185">Reference proteome</keyword>
<dbReference type="OrthoDB" id="8062037at2759"/>
<organism evidence="5">
    <name type="scientific">Mytilinidion resinicola</name>
    <dbReference type="NCBI Taxonomy" id="574789"/>
    <lineage>
        <taxon>Eukaryota</taxon>
        <taxon>Fungi</taxon>
        <taxon>Dikarya</taxon>
        <taxon>Ascomycota</taxon>
        <taxon>Pezizomycotina</taxon>
        <taxon>Dothideomycetes</taxon>
        <taxon>Pleosporomycetidae</taxon>
        <taxon>Mytilinidiales</taxon>
        <taxon>Mytilinidiaceae</taxon>
        <taxon>Mytilinidion</taxon>
    </lineage>
</organism>
<dbReference type="SUPFAM" id="SSF57850">
    <property type="entry name" value="RING/U-box"/>
    <property type="match status" value="1"/>
</dbReference>
<dbReference type="PROSITE" id="PS50013">
    <property type="entry name" value="CHROMO_2"/>
    <property type="match status" value="1"/>
</dbReference>
<dbReference type="Gene3D" id="3.30.40.10">
    <property type="entry name" value="Zinc/RING finger domain, C3HC4 (zinc finger)"/>
    <property type="match status" value="1"/>
</dbReference>
<keyword evidence="2" id="KW-0479">Metal-binding</keyword>
<dbReference type="Proteomes" id="UP000504636">
    <property type="component" value="Unplaced"/>
</dbReference>
<reference evidence="7" key="3">
    <citation type="submission" date="2025-04" db="UniProtKB">
        <authorList>
            <consortium name="RefSeq"/>
        </authorList>
    </citation>
    <scope>IDENTIFICATION</scope>
    <source>
        <strain evidence="7">CBS 304.34</strain>
    </source>
</reference>
<keyword evidence="2" id="KW-0862">Zinc</keyword>
<reference evidence="5 7" key="1">
    <citation type="journal article" date="2020" name="Stud. Mycol.">
        <title>101 Dothideomycetes genomes: a test case for predicting lifestyles and emergence of pathogens.</title>
        <authorList>
            <person name="Haridas S."/>
            <person name="Albert R."/>
            <person name="Binder M."/>
            <person name="Bloem J."/>
            <person name="Labutti K."/>
            <person name="Salamov A."/>
            <person name="Andreopoulos B."/>
            <person name="Baker S."/>
            <person name="Barry K."/>
            <person name="Bills G."/>
            <person name="Bluhm B."/>
            <person name="Cannon C."/>
            <person name="Castanera R."/>
            <person name="Culley D."/>
            <person name="Daum C."/>
            <person name="Ezra D."/>
            <person name="Gonzalez J."/>
            <person name="Henrissat B."/>
            <person name="Kuo A."/>
            <person name="Liang C."/>
            <person name="Lipzen A."/>
            <person name="Lutzoni F."/>
            <person name="Magnuson J."/>
            <person name="Mondo S."/>
            <person name="Nolan M."/>
            <person name="Ohm R."/>
            <person name="Pangilinan J."/>
            <person name="Park H.-J."/>
            <person name="Ramirez L."/>
            <person name="Alfaro M."/>
            <person name="Sun H."/>
            <person name="Tritt A."/>
            <person name="Yoshinaga Y."/>
            <person name="Zwiers L.-H."/>
            <person name="Turgeon B."/>
            <person name="Goodwin S."/>
            <person name="Spatafora J."/>
            <person name="Crous P."/>
            <person name="Grigoriev I."/>
        </authorList>
    </citation>
    <scope>NUCLEOTIDE SEQUENCE</scope>
    <source>
        <strain evidence="5 7">CBS 304.34</strain>
    </source>
</reference>
<gene>
    <name evidence="5 7" type="ORF">BDZ99DRAFT_524418</name>
</gene>
<dbReference type="Pfam" id="PF13639">
    <property type="entry name" value="zf-RING_2"/>
    <property type="match status" value="1"/>
</dbReference>
<evidence type="ECO:0000256" key="2">
    <source>
        <dbReference type="PROSITE-ProRule" id="PRU00175"/>
    </source>
</evidence>
<dbReference type="Gene3D" id="2.40.50.40">
    <property type="match status" value="1"/>
</dbReference>
<accession>A0A6A6Y9F7</accession>
<keyword evidence="2" id="KW-0863">Zinc-finger</keyword>
<dbReference type="GO" id="GO:0016567">
    <property type="term" value="P:protein ubiquitination"/>
    <property type="evidence" value="ECO:0007669"/>
    <property type="project" value="UniProtKB-UniPathway"/>
</dbReference>
<evidence type="ECO:0000313" key="5">
    <source>
        <dbReference type="EMBL" id="KAF2805446.1"/>
    </source>
</evidence>
<dbReference type="AlphaFoldDB" id="A0A6A6Y9F7"/>
<dbReference type="SUPFAM" id="SSF54160">
    <property type="entry name" value="Chromo domain-like"/>
    <property type="match status" value="1"/>
</dbReference>